<keyword evidence="11" id="KW-1185">Reference proteome</keyword>
<feature type="transmembrane region" description="Helical" evidence="8">
    <location>
        <begin position="20"/>
        <end position="39"/>
    </location>
</feature>
<evidence type="ECO:0000313" key="10">
    <source>
        <dbReference type="EMBL" id="MFC2925367.1"/>
    </source>
</evidence>
<gene>
    <name evidence="10" type="ORF">ACFOOR_04535</name>
</gene>
<proteinExistence type="predicted"/>
<feature type="transmembrane region" description="Helical" evidence="8">
    <location>
        <begin position="339"/>
        <end position="360"/>
    </location>
</feature>
<dbReference type="GO" id="GO:0016757">
    <property type="term" value="F:glycosyltransferase activity"/>
    <property type="evidence" value="ECO:0007669"/>
    <property type="project" value="UniProtKB-KW"/>
</dbReference>
<evidence type="ECO:0000256" key="2">
    <source>
        <dbReference type="ARBA" id="ARBA00022475"/>
    </source>
</evidence>
<evidence type="ECO:0000256" key="8">
    <source>
        <dbReference type="SAM" id="Phobius"/>
    </source>
</evidence>
<keyword evidence="3 10" id="KW-0328">Glycosyltransferase</keyword>
<feature type="transmembrane region" description="Helical" evidence="8">
    <location>
        <begin position="288"/>
        <end position="307"/>
    </location>
</feature>
<feature type="transmembrane region" description="Helical" evidence="8">
    <location>
        <begin position="158"/>
        <end position="191"/>
    </location>
</feature>
<dbReference type="EC" id="2.4.-.-" evidence="10"/>
<dbReference type="PANTHER" id="PTHR33908">
    <property type="entry name" value="MANNOSYLTRANSFERASE YKCB-RELATED"/>
    <property type="match status" value="1"/>
</dbReference>
<evidence type="ECO:0000256" key="1">
    <source>
        <dbReference type="ARBA" id="ARBA00004651"/>
    </source>
</evidence>
<dbReference type="InterPro" id="IPR038731">
    <property type="entry name" value="RgtA/B/C-like"/>
</dbReference>
<evidence type="ECO:0000256" key="3">
    <source>
        <dbReference type="ARBA" id="ARBA00022676"/>
    </source>
</evidence>
<feature type="transmembrane region" description="Helical" evidence="8">
    <location>
        <begin position="198"/>
        <end position="216"/>
    </location>
</feature>
<sequence>MTQAGHPNDSTGRTWLRAGLVFIAALTLLRITLLAFSPVDLYPDEAQYWVWSQNLDWGYFSKPPLIAWVISASTSLLGVTDFAIRLPSNVFHAFTGLFLLLAGSRLETPRTGFWAAVIYLTMPGAWLSAGIISTDAVLLTFWSGALYALIRLRQGSGWASAIGLGIAVGLGFLAKYAIIYFAIGTGLALALDPPARRALLSLKGLTAGGIALVFLLPNMLWNAANDFATVQHTADNANWDGNYFHFAELADFIGAQFIGYGLALFGTLLAGFWLALKRPLAMDGNNRLFLVLFSLPILLVVSAQAFISRAHANWAAAAYIAASLLVAVILLSGRPWRRYVLYASVAVSCAVGIVFTSVAMSPPLAETLGLSNAFKRVRNWEETATAIADAANAGDYDGVLFDDRNVFHEMQRYGSGIQSELFMWQRFAAPHNHADQTWPLPLDYDGIVLVVSHRPLDTHRMREDFETFEPAGEIRIPVGGGRERVFTLWRARGHQRIERTEAYELRWAEEDARRIAAGEN</sequence>
<dbReference type="RefSeq" id="WP_343165008.1">
    <property type="nucleotide sequence ID" value="NZ_JBHRSV010000002.1"/>
</dbReference>
<dbReference type="InterPro" id="IPR050297">
    <property type="entry name" value="LipidA_mod_glycosyltrf_83"/>
</dbReference>
<keyword evidence="4 10" id="KW-0808">Transferase</keyword>
<name>A0ABV6ZV98_9PROT</name>
<comment type="caution">
    <text evidence="10">The sequence shown here is derived from an EMBL/GenBank/DDBJ whole genome shotgun (WGS) entry which is preliminary data.</text>
</comment>
<evidence type="ECO:0000259" key="9">
    <source>
        <dbReference type="Pfam" id="PF13231"/>
    </source>
</evidence>
<organism evidence="10 11">
    <name type="scientific">Hyphobacterium vulgare</name>
    <dbReference type="NCBI Taxonomy" id="1736751"/>
    <lineage>
        <taxon>Bacteria</taxon>
        <taxon>Pseudomonadati</taxon>
        <taxon>Pseudomonadota</taxon>
        <taxon>Alphaproteobacteria</taxon>
        <taxon>Maricaulales</taxon>
        <taxon>Maricaulaceae</taxon>
        <taxon>Hyphobacterium</taxon>
    </lineage>
</organism>
<evidence type="ECO:0000256" key="6">
    <source>
        <dbReference type="ARBA" id="ARBA00022989"/>
    </source>
</evidence>
<reference evidence="11" key="1">
    <citation type="journal article" date="2019" name="Int. J. Syst. Evol. Microbiol.">
        <title>The Global Catalogue of Microorganisms (GCM) 10K type strain sequencing project: providing services to taxonomists for standard genome sequencing and annotation.</title>
        <authorList>
            <consortium name="The Broad Institute Genomics Platform"/>
            <consortium name="The Broad Institute Genome Sequencing Center for Infectious Disease"/>
            <person name="Wu L."/>
            <person name="Ma J."/>
        </authorList>
    </citation>
    <scope>NUCLEOTIDE SEQUENCE [LARGE SCALE GENOMIC DNA]</scope>
    <source>
        <strain evidence="11">KCTC 52487</strain>
    </source>
</reference>
<evidence type="ECO:0000256" key="4">
    <source>
        <dbReference type="ARBA" id="ARBA00022679"/>
    </source>
</evidence>
<keyword evidence="6 8" id="KW-1133">Transmembrane helix</keyword>
<feature type="domain" description="Glycosyltransferase RgtA/B/C/D-like" evidence="9">
    <location>
        <begin position="61"/>
        <end position="221"/>
    </location>
</feature>
<feature type="transmembrane region" description="Helical" evidence="8">
    <location>
        <begin position="313"/>
        <end position="332"/>
    </location>
</feature>
<evidence type="ECO:0000256" key="7">
    <source>
        <dbReference type="ARBA" id="ARBA00023136"/>
    </source>
</evidence>
<dbReference type="Proteomes" id="UP001595379">
    <property type="component" value="Unassembled WGS sequence"/>
</dbReference>
<accession>A0ABV6ZV98</accession>
<protein>
    <submittedName>
        <fullName evidence="10">ArnT family glycosyltransferase</fullName>
        <ecNumber evidence="10">2.4.-.-</ecNumber>
    </submittedName>
</protein>
<keyword evidence="5 8" id="KW-0812">Transmembrane</keyword>
<feature type="transmembrane region" description="Helical" evidence="8">
    <location>
        <begin position="90"/>
        <end position="106"/>
    </location>
</feature>
<dbReference type="Pfam" id="PF13231">
    <property type="entry name" value="PMT_2"/>
    <property type="match status" value="1"/>
</dbReference>
<comment type="subcellular location">
    <subcellularLocation>
        <location evidence="1">Cell membrane</location>
        <topology evidence="1">Multi-pass membrane protein</topology>
    </subcellularLocation>
</comment>
<evidence type="ECO:0000256" key="5">
    <source>
        <dbReference type="ARBA" id="ARBA00022692"/>
    </source>
</evidence>
<dbReference type="PANTHER" id="PTHR33908:SF11">
    <property type="entry name" value="MEMBRANE PROTEIN"/>
    <property type="match status" value="1"/>
</dbReference>
<feature type="transmembrane region" description="Helical" evidence="8">
    <location>
        <begin position="112"/>
        <end position="129"/>
    </location>
</feature>
<dbReference type="EMBL" id="JBHRSV010000002">
    <property type="protein sequence ID" value="MFC2925367.1"/>
    <property type="molecule type" value="Genomic_DNA"/>
</dbReference>
<keyword evidence="2" id="KW-1003">Cell membrane</keyword>
<keyword evidence="7 8" id="KW-0472">Membrane</keyword>
<feature type="transmembrane region" description="Helical" evidence="8">
    <location>
        <begin position="257"/>
        <end position="276"/>
    </location>
</feature>
<evidence type="ECO:0000313" key="11">
    <source>
        <dbReference type="Proteomes" id="UP001595379"/>
    </source>
</evidence>